<gene>
    <name evidence="1" type="ORF">ADK34_16055</name>
</gene>
<evidence type="ECO:0000313" key="2">
    <source>
        <dbReference type="Proteomes" id="UP000037023"/>
    </source>
</evidence>
<accession>A0A0L8KM32</accession>
<organism evidence="1 2">
    <name type="scientific">Streptomyces viridochromogenes</name>
    <dbReference type="NCBI Taxonomy" id="1938"/>
    <lineage>
        <taxon>Bacteria</taxon>
        <taxon>Bacillati</taxon>
        <taxon>Actinomycetota</taxon>
        <taxon>Actinomycetes</taxon>
        <taxon>Kitasatosporales</taxon>
        <taxon>Streptomycetaceae</taxon>
        <taxon>Streptomyces</taxon>
    </lineage>
</organism>
<dbReference type="RefSeq" id="WP_033205168.1">
    <property type="nucleotide sequence ID" value="NZ_LGUP01000132.1"/>
</dbReference>
<dbReference type="Proteomes" id="UP000037023">
    <property type="component" value="Unassembled WGS sequence"/>
</dbReference>
<comment type="caution">
    <text evidence="1">The sequence shown here is derived from an EMBL/GenBank/DDBJ whole genome shotgun (WGS) entry which is preliminary data.</text>
</comment>
<dbReference type="AlphaFoldDB" id="A0A0L8KM32"/>
<dbReference type="PATRIC" id="fig|1938.6.peg.3471"/>
<evidence type="ECO:0000313" key="1">
    <source>
        <dbReference type="EMBL" id="KOG26925.1"/>
    </source>
</evidence>
<proteinExistence type="predicted"/>
<reference evidence="1 2" key="1">
    <citation type="submission" date="2015-06" db="EMBL/GenBank/DDBJ databases">
        <authorList>
            <person name="Hoefler B.C."/>
            <person name="Straight P.D."/>
        </authorList>
    </citation>
    <scope>NUCLEOTIDE SEQUENCE [LARGE SCALE GENOMIC DNA]</scope>
    <source>
        <strain evidence="1 2">NRRL 3427</strain>
    </source>
</reference>
<dbReference type="EMBL" id="LGUP01000132">
    <property type="protein sequence ID" value="KOG26925.1"/>
    <property type="molecule type" value="Genomic_DNA"/>
</dbReference>
<name>A0A0L8KM32_STRVR</name>
<dbReference type="OrthoDB" id="4332927at2"/>
<sequence length="141" mass="15240">MGSAAVGVVGALLGTLFGAALQQMQAARSRRWQRGDSLSDAKRRVYTEYLRAISASYAQAMAGQRDRSEDGHLRAATAEITILSGRGVYKPACVLAEVVLDVHTRIAAGAEWTKAEVDEVDGQRHKLIELFKSDLGIDPRA</sequence>
<protein>
    <submittedName>
        <fullName evidence="1">Uncharacterized protein</fullName>
    </submittedName>
</protein>